<dbReference type="Proteomes" id="UP000814140">
    <property type="component" value="Unassembled WGS sequence"/>
</dbReference>
<comment type="caution">
    <text evidence="1">The sequence shown here is derived from an EMBL/GenBank/DDBJ whole genome shotgun (WGS) entry which is preliminary data.</text>
</comment>
<proteinExistence type="predicted"/>
<name>A0ACB8SR28_9AGAM</name>
<organism evidence="1 2">
    <name type="scientific">Artomyces pyxidatus</name>
    <dbReference type="NCBI Taxonomy" id="48021"/>
    <lineage>
        <taxon>Eukaryota</taxon>
        <taxon>Fungi</taxon>
        <taxon>Dikarya</taxon>
        <taxon>Basidiomycota</taxon>
        <taxon>Agaricomycotina</taxon>
        <taxon>Agaricomycetes</taxon>
        <taxon>Russulales</taxon>
        <taxon>Auriscalpiaceae</taxon>
        <taxon>Artomyces</taxon>
    </lineage>
</organism>
<sequence>MKYSSLECQLTRLQLVSELRMTGGDARKVGYYAGIIESMFYAAEAVTVLQWSRLSDHVGRKPVLLSGVLGMTISTLCFGLSRSYLALVISRGLCGALNGNLGVMKSMMAELTDETNMAQGFSLIAVNAAVGSTIGPFIGGILSRPQDHFPQVFGNDFWKDYPYFLPCAGVAMYSTTVLILAAFVLKETVTKPTHSQSPSCDTDGTSSLVRVAEGAALEHGMAASAPPKHDNKLLPLLQLLTRPVVVSISNYAVLALLEIALYALLPLFYSTPIELGGLGLTPAFIGMCMGTFGLLNGSLQALFFATVVHCFGPKRVFMVGMSVFIPIFSMFPLANALARQGGLSLLVWAVVFLQLVLMVVMDMSYGCVFMYISTASPNKRSLGATNGLAQTFISVQRAIGPTMSTSLFALSLQKNIMGGNFVYAVLIGIALLSLLLAVQLPRETWKPEEEK</sequence>
<reference evidence="1" key="1">
    <citation type="submission" date="2021-03" db="EMBL/GenBank/DDBJ databases">
        <authorList>
            <consortium name="DOE Joint Genome Institute"/>
            <person name="Ahrendt S."/>
            <person name="Looney B.P."/>
            <person name="Miyauchi S."/>
            <person name="Morin E."/>
            <person name="Drula E."/>
            <person name="Courty P.E."/>
            <person name="Chicoki N."/>
            <person name="Fauchery L."/>
            <person name="Kohler A."/>
            <person name="Kuo A."/>
            <person name="Labutti K."/>
            <person name="Pangilinan J."/>
            <person name="Lipzen A."/>
            <person name="Riley R."/>
            <person name="Andreopoulos W."/>
            <person name="He G."/>
            <person name="Johnson J."/>
            <person name="Barry K.W."/>
            <person name="Grigoriev I.V."/>
            <person name="Nagy L."/>
            <person name="Hibbett D."/>
            <person name="Henrissat B."/>
            <person name="Matheny P.B."/>
            <person name="Labbe J."/>
            <person name="Martin F."/>
        </authorList>
    </citation>
    <scope>NUCLEOTIDE SEQUENCE</scope>
    <source>
        <strain evidence="1">HHB10654</strain>
    </source>
</reference>
<gene>
    <name evidence="1" type="ORF">BV25DRAFT_1174981</name>
</gene>
<protein>
    <submittedName>
        <fullName evidence="1">MFS general substrate transporter</fullName>
    </submittedName>
</protein>
<evidence type="ECO:0000313" key="2">
    <source>
        <dbReference type="Proteomes" id="UP000814140"/>
    </source>
</evidence>
<evidence type="ECO:0000313" key="1">
    <source>
        <dbReference type="EMBL" id="KAI0058969.1"/>
    </source>
</evidence>
<reference evidence="1" key="2">
    <citation type="journal article" date="2022" name="New Phytol.">
        <title>Evolutionary transition to the ectomycorrhizal habit in the genomes of a hyperdiverse lineage of mushroom-forming fungi.</title>
        <authorList>
            <person name="Looney B."/>
            <person name="Miyauchi S."/>
            <person name="Morin E."/>
            <person name="Drula E."/>
            <person name="Courty P.E."/>
            <person name="Kohler A."/>
            <person name="Kuo A."/>
            <person name="LaButti K."/>
            <person name="Pangilinan J."/>
            <person name="Lipzen A."/>
            <person name="Riley R."/>
            <person name="Andreopoulos W."/>
            <person name="He G."/>
            <person name="Johnson J."/>
            <person name="Nolan M."/>
            <person name="Tritt A."/>
            <person name="Barry K.W."/>
            <person name="Grigoriev I.V."/>
            <person name="Nagy L.G."/>
            <person name="Hibbett D."/>
            <person name="Henrissat B."/>
            <person name="Matheny P.B."/>
            <person name="Labbe J."/>
            <person name="Martin F.M."/>
        </authorList>
    </citation>
    <scope>NUCLEOTIDE SEQUENCE</scope>
    <source>
        <strain evidence="1">HHB10654</strain>
    </source>
</reference>
<dbReference type="EMBL" id="MU277230">
    <property type="protein sequence ID" value="KAI0058969.1"/>
    <property type="molecule type" value="Genomic_DNA"/>
</dbReference>
<keyword evidence="2" id="KW-1185">Reference proteome</keyword>
<accession>A0ACB8SR28</accession>